<dbReference type="Pfam" id="PF06868">
    <property type="entry name" value="DUF1257"/>
    <property type="match status" value="1"/>
</dbReference>
<dbReference type="AlphaFoldDB" id="B7KH85"/>
<dbReference type="OrthoDB" id="163953at2"/>
<sequence length="128" mass="14765">MSHFSNIKTQIRNLPSLKSALSDLGIEWKEGPRAVRGYQGQTRNAEIVVEQNNNYDIGFSWNGNEYELIADLQYWQQPLTVEGFLRQVTQKYAYHTVVTETSKQGFQVAEQQKTEDGAIRLVVQRWSV</sequence>
<dbReference type="KEGG" id="cyc:PCC7424_0838"/>
<evidence type="ECO:0000313" key="1">
    <source>
        <dbReference type="EMBL" id="ACK69294.1"/>
    </source>
</evidence>
<dbReference type="Proteomes" id="UP000002384">
    <property type="component" value="Chromosome"/>
</dbReference>
<accession>B7KH85</accession>
<reference evidence="2" key="1">
    <citation type="journal article" date="2011" name="MBio">
        <title>Novel metabolic attributes of the genus Cyanothece, comprising a group of unicellular nitrogen-fixing Cyanobacteria.</title>
        <authorList>
            <person name="Bandyopadhyay A."/>
            <person name="Elvitigala T."/>
            <person name="Welsh E."/>
            <person name="Stockel J."/>
            <person name="Liberton M."/>
            <person name="Min H."/>
            <person name="Sherman L.A."/>
            <person name="Pakrasi H.B."/>
        </authorList>
    </citation>
    <scope>NUCLEOTIDE SEQUENCE [LARGE SCALE GENOMIC DNA]</scope>
    <source>
        <strain evidence="2">PCC 7424</strain>
    </source>
</reference>
<gene>
    <name evidence="1" type="ordered locus">PCC7424_0838</name>
</gene>
<dbReference type="EMBL" id="CP001291">
    <property type="protein sequence ID" value="ACK69294.1"/>
    <property type="molecule type" value="Genomic_DNA"/>
</dbReference>
<evidence type="ECO:0008006" key="3">
    <source>
        <dbReference type="Google" id="ProtNLM"/>
    </source>
</evidence>
<organism evidence="1 2">
    <name type="scientific">Gloeothece citriformis (strain PCC 7424)</name>
    <name type="common">Cyanothece sp. (strain PCC 7424)</name>
    <dbReference type="NCBI Taxonomy" id="65393"/>
    <lineage>
        <taxon>Bacteria</taxon>
        <taxon>Bacillati</taxon>
        <taxon>Cyanobacteriota</taxon>
        <taxon>Cyanophyceae</taxon>
        <taxon>Oscillatoriophycideae</taxon>
        <taxon>Chroococcales</taxon>
        <taxon>Aphanothecaceae</taxon>
        <taxon>Gloeothece</taxon>
        <taxon>Gloeothece citriformis</taxon>
    </lineage>
</organism>
<evidence type="ECO:0000313" key="2">
    <source>
        <dbReference type="Proteomes" id="UP000002384"/>
    </source>
</evidence>
<dbReference type="eggNOG" id="ENOG502ZNXN">
    <property type="taxonomic scope" value="Bacteria"/>
</dbReference>
<dbReference type="STRING" id="65393.PCC7424_0838"/>
<dbReference type="RefSeq" id="WP_012598241.1">
    <property type="nucleotide sequence ID" value="NC_011729.1"/>
</dbReference>
<dbReference type="HOGENOM" id="CLU_145470_1_1_3"/>
<dbReference type="PANTHER" id="PTHR39638:SF2">
    <property type="entry name" value="YCF35"/>
    <property type="match status" value="1"/>
</dbReference>
<keyword evidence="2" id="KW-1185">Reference proteome</keyword>
<dbReference type="InterPro" id="IPR009666">
    <property type="entry name" value="Uncharacterised_Ycf35"/>
</dbReference>
<protein>
    <recommendedName>
        <fullName evidence="3">DUF1257 domain-containing protein</fullName>
    </recommendedName>
</protein>
<name>B7KH85_GLOC7</name>
<dbReference type="PANTHER" id="PTHR39638">
    <property type="entry name" value="YCF35"/>
    <property type="match status" value="1"/>
</dbReference>
<proteinExistence type="predicted"/>